<keyword evidence="2" id="KW-0472">Membrane</keyword>
<keyword evidence="2" id="KW-1133">Transmembrane helix</keyword>
<comment type="caution">
    <text evidence="3">The sequence shown here is derived from an EMBL/GenBank/DDBJ whole genome shotgun (WGS) entry which is preliminary data.</text>
</comment>
<sequence>MIRRRGESVDRTNDSTDEILSFSLPDSSRQNQSFRLPSINQSAMRQELYELQRSAPLRRSHSWDEHSIRSFTHSENFISSMNIADNYRHEDYCSTCYPYSPNEMDHYFDFCEVNEFYRKVHEPIIQATLFRGQELLATVFTEIRLFALRYALATSEPLSVAPSSPYRVQSKIRVIACSMKEWDSPQQITKPNVHLQNRFMPFSDEIAQGDRMDVEQCSSFERLVKLDGIGKKPTQNEIENGRIVAGVVLVGIAAVILCSMWFLIRLLPLILIPAVCFYRKNFIYDNIRVNDQNALAGACNEQKEEKKPIESVGDATTRDRVTELENQNERLMIELEKQRETTKMLLKQIEDFTSISYGTESRVEKDFPREYIYRQ</sequence>
<protein>
    <submittedName>
        <fullName evidence="3">Uncharacterized protein</fullName>
    </submittedName>
</protein>
<reference evidence="3 4" key="1">
    <citation type="submission" date="2023-08" db="EMBL/GenBank/DDBJ databases">
        <title>A Necator americanus chromosomal reference genome.</title>
        <authorList>
            <person name="Ilik V."/>
            <person name="Petrzelkova K.J."/>
            <person name="Pardy F."/>
            <person name="Fuh T."/>
            <person name="Niatou-Singa F.S."/>
            <person name="Gouil Q."/>
            <person name="Baker L."/>
            <person name="Ritchie M.E."/>
            <person name="Jex A.R."/>
            <person name="Gazzola D."/>
            <person name="Li H."/>
            <person name="Toshio Fujiwara R."/>
            <person name="Zhan B."/>
            <person name="Aroian R.V."/>
            <person name="Pafco B."/>
            <person name="Schwarz E.M."/>
        </authorList>
    </citation>
    <scope>NUCLEOTIDE SEQUENCE [LARGE SCALE GENOMIC DNA]</scope>
    <source>
        <strain evidence="3 4">Aroian</strain>
        <tissue evidence="3">Whole animal</tissue>
    </source>
</reference>
<keyword evidence="2" id="KW-0812">Transmembrane</keyword>
<dbReference type="EMBL" id="JAVFWL010000003">
    <property type="protein sequence ID" value="KAK6744105.1"/>
    <property type="molecule type" value="Genomic_DNA"/>
</dbReference>
<evidence type="ECO:0000256" key="2">
    <source>
        <dbReference type="SAM" id="Phobius"/>
    </source>
</evidence>
<feature type="compositionally biased region" description="Polar residues" evidence="1">
    <location>
        <begin position="24"/>
        <end position="33"/>
    </location>
</feature>
<proteinExistence type="predicted"/>
<evidence type="ECO:0000313" key="4">
    <source>
        <dbReference type="Proteomes" id="UP001303046"/>
    </source>
</evidence>
<evidence type="ECO:0000313" key="3">
    <source>
        <dbReference type="EMBL" id="KAK6744105.1"/>
    </source>
</evidence>
<evidence type="ECO:0000256" key="1">
    <source>
        <dbReference type="SAM" id="MobiDB-lite"/>
    </source>
</evidence>
<organism evidence="3 4">
    <name type="scientific">Necator americanus</name>
    <name type="common">Human hookworm</name>
    <dbReference type="NCBI Taxonomy" id="51031"/>
    <lineage>
        <taxon>Eukaryota</taxon>
        <taxon>Metazoa</taxon>
        <taxon>Ecdysozoa</taxon>
        <taxon>Nematoda</taxon>
        <taxon>Chromadorea</taxon>
        <taxon>Rhabditida</taxon>
        <taxon>Rhabditina</taxon>
        <taxon>Rhabditomorpha</taxon>
        <taxon>Strongyloidea</taxon>
        <taxon>Ancylostomatidae</taxon>
        <taxon>Bunostominae</taxon>
        <taxon>Necator</taxon>
    </lineage>
</organism>
<feature type="compositionally biased region" description="Basic and acidic residues" evidence="1">
    <location>
        <begin position="1"/>
        <end position="14"/>
    </location>
</feature>
<gene>
    <name evidence="3" type="primary">Necator_chrIII.g11812</name>
    <name evidence="3" type="ORF">RB195_011047</name>
</gene>
<accession>A0ABR1D2V9</accession>
<feature type="transmembrane region" description="Helical" evidence="2">
    <location>
        <begin position="243"/>
        <end position="264"/>
    </location>
</feature>
<dbReference type="Proteomes" id="UP001303046">
    <property type="component" value="Unassembled WGS sequence"/>
</dbReference>
<feature type="region of interest" description="Disordered" evidence="1">
    <location>
        <begin position="1"/>
        <end position="33"/>
    </location>
</feature>
<name>A0ABR1D2V9_NECAM</name>
<keyword evidence="4" id="KW-1185">Reference proteome</keyword>